<evidence type="ECO:0000313" key="1">
    <source>
        <dbReference type="EMBL" id="QPD02263.1"/>
    </source>
</evidence>
<accession>A0A7S8FAD1</accession>
<evidence type="ECO:0000313" key="2">
    <source>
        <dbReference type="Proteomes" id="UP000593737"/>
    </source>
</evidence>
<dbReference type="EMBL" id="CP047423">
    <property type="protein sequence ID" value="QPD02263.1"/>
    <property type="molecule type" value="Genomic_DNA"/>
</dbReference>
<protein>
    <submittedName>
        <fullName evidence="1">Uncharacterized protein</fullName>
    </submittedName>
</protein>
<dbReference type="KEGG" id="nkf:Nkreftii_000037"/>
<reference evidence="1 2" key="1">
    <citation type="journal article" date="2020" name="ISME J.">
        <title>Enrichment and physiological characterization of a novel comammox Nitrospira indicates ammonium inhibition of complete nitrification.</title>
        <authorList>
            <person name="Sakoula D."/>
            <person name="Koch H."/>
            <person name="Frank J."/>
            <person name="Jetten M.S.M."/>
            <person name="van Kessel M.A.H.J."/>
            <person name="Lucker S."/>
        </authorList>
    </citation>
    <scope>NUCLEOTIDE SEQUENCE [LARGE SCALE GENOMIC DNA]</scope>
    <source>
        <strain evidence="1">Comreactor17</strain>
    </source>
</reference>
<organism evidence="1 2">
    <name type="scientific">Candidatus Nitrospira kreftii</name>
    <dbReference type="NCBI Taxonomy" id="2652173"/>
    <lineage>
        <taxon>Bacteria</taxon>
        <taxon>Pseudomonadati</taxon>
        <taxon>Nitrospirota</taxon>
        <taxon>Nitrospiria</taxon>
        <taxon>Nitrospirales</taxon>
        <taxon>Nitrospiraceae</taxon>
        <taxon>Nitrospira</taxon>
    </lineage>
</organism>
<gene>
    <name evidence="1" type="ORF">Nkreftii_000037</name>
</gene>
<dbReference type="AlphaFoldDB" id="A0A7S8FAD1"/>
<dbReference type="Proteomes" id="UP000593737">
    <property type="component" value="Chromosome"/>
</dbReference>
<proteinExistence type="predicted"/>
<name>A0A7S8FAD1_9BACT</name>
<sequence>MATARRGTVRTRVRVHTTQTTPSGVDGERRVLCRRCHSGVLSLFMCGPRLRGRCQDCGAVWVYLWSCSKQGWYPWSN</sequence>